<dbReference type="EMBL" id="QTJU01000004">
    <property type="protein sequence ID" value="RFM27623.1"/>
    <property type="molecule type" value="Genomic_DNA"/>
</dbReference>
<reference evidence="4 5" key="1">
    <citation type="submission" date="2018-08" db="EMBL/GenBank/DDBJ databases">
        <title>Chitinophagaceae sp. K23C18032701, a novel bacterium isolated from forest soil.</title>
        <authorList>
            <person name="Wang C."/>
        </authorList>
    </citation>
    <scope>NUCLEOTIDE SEQUENCE [LARGE SCALE GENOMIC DNA]</scope>
    <source>
        <strain evidence="4 5">K23C18032701</strain>
    </source>
</reference>
<dbReference type="SUPFAM" id="SSF46689">
    <property type="entry name" value="Homeodomain-like"/>
    <property type="match status" value="1"/>
</dbReference>
<gene>
    <name evidence="4" type="ORF">DXN05_12970</name>
</gene>
<feature type="DNA-binding region" description="H-T-H motif" evidence="2">
    <location>
        <begin position="35"/>
        <end position="54"/>
    </location>
</feature>
<organism evidence="4 5">
    <name type="scientific">Deminuibacter soli</name>
    <dbReference type="NCBI Taxonomy" id="2291815"/>
    <lineage>
        <taxon>Bacteria</taxon>
        <taxon>Pseudomonadati</taxon>
        <taxon>Bacteroidota</taxon>
        <taxon>Chitinophagia</taxon>
        <taxon>Chitinophagales</taxon>
        <taxon>Chitinophagaceae</taxon>
        <taxon>Deminuibacter</taxon>
    </lineage>
</organism>
<dbReference type="PROSITE" id="PS50977">
    <property type="entry name" value="HTH_TETR_2"/>
    <property type="match status" value="1"/>
</dbReference>
<dbReference type="OrthoDB" id="9789566at2"/>
<proteinExistence type="predicted"/>
<evidence type="ECO:0000313" key="4">
    <source>
        <dbReference type="EMBL" id="RFM27623.1"/>
    </source>
</evidence>
<keyword evidence="1 2" id="KW-0238">DNA-binding</keyword>
<dbReference type="PANTHER" id="PTHR30328:SF54">
    <property type="entry name" value="HTH-TYPE TRANSCRIPTIONAL REPRESSOR SCO4008"/>
    <property type="match status" value="1"/>
</dbReference>
<evidence type="ECO:0000313" key="5">
    <source>
        <dbReference type="Proteomes" id="UP000261284"/>
    </source>
</evidence>
<protein>
    <submittedName>
        <fullName evidence="4">TetR/AcrR family transcriptional regulator</fullName>
    </submittedName>
</protein>
<dbReference type="InterPro" id="IPR009057">
    <property type="entry name" value="Homeodomain-like_sf"/>
</dbReference>
<dbReference type="Proteomes" id="UP000261284">
    <property type="component" value="Unassembled WGS sequence"/>
</dbReference>
<dbReference type="PANTHER" id="PTHR30328">
    <property type="entry name" value="TRANSCRIPTIONAL REPRESSOR"/>
    <property type="match status" value="1"/>
</dbReference>
<dbReference type="RefSeq" id="WP_116847700.1">
    <property type="nucleotide sequence ID" value="NZ_QTJU01000004.1"/>
</dbReference>
<dbReference type="InterPro" id="IPR050109">
    <property type="entry name" value="HTH-type_TetR-like_transc_reg"/>
</dbReference>
<dbReference type="PRINTS" id="PR00455">
    <property type="entry name" value="HTHTETR"/>
</dbReference>
<evidence type="ECO:0000259" key="3">
    <source>
        <dbReference type="PROSITE" id="PS50977"/>
    </source>
</evidence>
<accession>A0A3E1NI64</accession>
<dbReference type="SUPFAM" id="SSF48498">
    <property type="entry name" value="Tetracyclin repressor-like, C-terminal domain"/>
    <property type="match status" value="1"/>
</dbReference>
<dbReference type="Pfam" id="PF00440">
    <property type="entry name" value="TetR_N"/>
    <property type="match status" value="1"/>
</dbReference>
<dbReference type="GO" id="GO:0003677">
    <property type="term" value="F:DNA binding"/>
    <property type="evidence" value="ECO:0007669"/>
    <property type="project" value="UniProtKB-UniRule"/>
</dbReference>
<dbReference type="Gene3D" id="1.10.357.10">
    <property type="entry name" value="Tetracycline Repressor, domain 2"/>
    <property type="match status" value="1"/>
</dbReference>
<dbReference type="InterPro" id="IPR001647">
    <property type="entry name" value="HTH_TetR"/>
</dbReference>
<comment type="caution">
    <text evidence="4">The sequence shown here is derived from an EMBL/GenBank/DDBJ whole genome shotgun (WGS) entry which is preliminary data.</text>
</comment>
<dbReference type="InterPro" id="IPR036271">
    <property type="entry name" value="Tet_transcr_reg_TetR-rel_C_sf"/>
</dbReference>
<evidence type="ECO:0000256" key="2">
    <source>
        <dbReference type="PROSITE-ProRule" id="PRU00335"/>
    </source>
</evidence>
<sequence>MNVTTPTAENCLNVEAAIKSAARKVFLRDGLKGARLQEIADIAGINRAMLHYYFRSKENLFEMVFKEVIEKMYGRLNTVLRSSLPIREKIVAFAENFVCDALENPDLDGFFINEFAQHPELLDQLIFCNGKDRPMLLFKKEIEEANARGEIKADATMLIMNMLSLCAFPFVAKNMFQRMFSLSEAQMEQLIKERLTMIQQMLLDSVKAD</sequence>
<name>A0A3E1NI64_9BACT</name>
<dbReference type="AlphaFoldDB" id="A0A3E1NI64"/>
<keyword evidence="5" id="KW-1185">Reference proteome</keyword>
<feature type="domain" description="HTH tetR-type" evidence="3">
    <location>
        <begin position="12"/>
        <end position="72"/>
    </location>
</feature>
<evidence type="ECO:0000256" key="1">
    <source>
        <dbReference type="ARBA" id="ARBA00023125"/>
    </source>
</evidence>